<dbReference type="Proteomes" id="UP000323506">
    <property type="component" value="Chromosome A04"/>
</dbReference>
<evidence type="ECO:0000313" key="2">
    <source>
        <dbReference type="EMBL" id="TYH22121.1"/>
    </source>
</evidence>
<dbReference type="AlphaFoldDB" id="A0A5D2GWA1"/>
<keyword evidence="3" id="KW-1185">Reference proteome</keyword>
<dbReference type="EMBL" id="CM017691">
    <property type="protein sequence ID" value="TYH22121.1"/>
    <property type="molecule type" value="Genomic_DNA"/>
</dbReference>
<protein>
    <submittedName>
        <fullName evidence="2">Uncharacterized protein</fullName>
    </submittedName>
</protein>
<name>A0A5D2GWA1_GOSDA</name>
<evidence type="ECO:0000256" key="1">
    <source>
        <dbReference type="SAM" id="MobiDB-lite"/>
    </source>
</evidence>
<organism evidence="2 3">
    <name type="scientific">Gossypium darwinii</name>
    <name type="common">Darwin's cotton</name>
    <name type="synonym">Gossypium barbadense var. darwinii</name>
    <dbReference type="NCBI Taxonomy" id="34276"/>
    <lineage>
        <taxon>Eukaryota</taxon>
        <taxon>Viridiplantae</taxon>
        <taxon>Streptophyta</taxon>
        <taxon>Embryophyta</taxon>
        <taxon>Tracheophyta</taxon>
        <taxon>Spermatophyta</taxon>
        <taxon>Magnoliopsida</taxon>
        <taxon>eudicotyledons</taxon>
        <taxon>Gunneridae</taxon>
        <taxon>Pentapetalae</taxon>
        <taxon>rosids</taxon>
        <taxon>malvids</taxon>
        <taxon>Malvales</taxon>
        <taxon>Malvaceae</taxon>
        <taxon>Malvoideae</taxon>
        <taxon>Gossypium</taxon>
    </lineage>
</organism>
<evidence type="ECO:0000313" key="3">
    <source>
        <dbReference type="Proteomes" id="UP000323506"/>
    </source>
</evidence>
<feature type="compositionally biased region" description="Low complexity" evidence="1">
    <location>
        <begin position="11"/>
        <end position="22"/>
    </location>
</feature>
<gene>
    <name evidence="2" type="ORF">ES288_A04G102100v1</name>
</gene>
<feature type="region of interest" description="Disordered" evidence="1">
    <location>
        <begin position="1"/>
        <end position="22"/>
    </location>
</feature>
<reference evidence="2 3" key="1">
    <citation type="submission" date="2019-06" db="EMBL/GenBank/DDBJ databases">
        <title>WGS assembly of Gossypium darwinii.</title>
        <authorList>
            <person name="Chen Z.J."/>
            <person name="Sreedasyam A."/>
            <person name="Ando A."/>
            <person name="Song Q."/>
            <person name="De L."/>
            <person name="Hulse-Kemp A."/>
            <person name="Ding M."/>
            <person name="Ye W."/>
            <person name="Kirkbride R."/>
            <person name="Jenkins J."/>
            <person name="Plott C."/>
            <person name="Lovell J."/>
            <person name="Lin Y.-M."/>
            <person name="Vaughn R."/>
            <person name="Liu B."/>
            <person name="Li W."/>
            <person name="Simpson S."/>
            <person name="Scheffler B."/>
            <person name="Saski C."/>
            <person name="Grover C."/>
            <person name="Hu G."/>
            <person name="Conover J."/>
            <person name="Carlson J."/>
            <person name="Shu S."/>
            <person name="Boston L."/>
            <person name="Williams M."/>
            <person name="Peterson D."/>
            <person name="Mcgee K."/>
            <person name="Jones D."/>
            <person name="Wendel J."/>
            <person name="Stelly D."/>
            <person name="Grimwood J."/>
            <person name="Schmutz J."/>
        </authorList>
    </citation>
    <scope>NUCLEOTIDE SEQUENCE [LARGE SCALE GENOMIC DNA]</scope>
    <source>
        <strain evidence="2">1808015.09</strain>
    </source>
</reference>
<sequence>MSSRPPAASQSTISSAVSPSLSLSTAATNRIYIYDDKKLTQEERKWCLELDSDVVIESPMVEI</sequence>
<accession>A0A5D2GWA1</accession>
<proteinExistence type="predicted"/>